<dbReference type="Ensembl" id="ENSSOCT00000008873.1">
    <property type="protein sequence ID" value="ENSSOCP00000008653.1"/>
    <property type="gene ID" value="ENSSOCG00000006598.1"/>
</dbReference>
<evidence type="ECO:0000259" key="5">
    <source>
        <dbReference type="PROSITE" id="PS50835"/>
    </source>
</evidence>
<dbReference type="InterPro" id="IPR051170">
    <property type="entry name" value="Neural/epithelial_adhesion"/>
</dbReference>
<evidence type="ECO:0000256" key="2">
    <source>
        <dbReference type="ARBA" id="ARBA00022737"/>
    </source>
</evidence>
<dbReference type="InterPro" id="IPR013098">
    <property type="entry name" value="Ig_I-set"/>
</dbReference>
<dbReference type="PROSITE" id="PS50835">
    <property type="entry name" value="IG_LIKE"/>
    <property type="match status" value="2"/>
</dbReference>
<evidence type="ECO:0000256" key="1">
    <source>
        <dbReference type="ARBA" id="ARBA00022729"/>
    </source>
</evidence>
<reference evidence="6" key="1">
    <citation type="submission" date="2025-08" db="UniProtKB">
        <authorList>
            <consortium name="Ensembl"/>
        </authorList>
    </citation>
    <scope>IDENTIFICATION</scope>
</reference>
<feature type="domain" description="Ig-like" evidence="5">
    <location>
        <begin position="1"/>
        <end position="60"/>
    </location>
</feature>
<evidence type="ECO:0000313" key="6">
    <source>
        <dbReference type="Ensembl" id="ENSSOCP00000008653.1"/>
    </source>
</evidence>
<dbReference type="CDD" id="cd00096">
    <property type="entry name" value="Ig"/>
    <property type="match status" value="1"/>
</dbReference>
<evidence type="ECO:0000256" key="4">
    <source>
        <dbReference type="ARBA" id="ARBA00023319"/>
    </source>
</evidence>
<dbReference type="GO" id="GO:0043005">
    <property type="term" value="C:neuron projection"/>
    <property type="evidence" value="ECO:0007669"/>
    <property type="project" value="TreeGrafter"/>
</dbReference>
<dbReference type="PANTHER" id="PTHR12231:SF253">
    <property type="entry name" value="DPR-INTERACTING PROTEIN ETA, ISOFORM B-RELATED"/>
    <property type="match status" value="1"/>
</dbReference>
<keyword evidence="3" id="KW-1015">Disulfide bond</keyword>
<keyword evidence="4" id="KW-0393">Immunoglobulin domain</keyword>
<dbReference type="AlphaFoldDB" id="A0A8D0KTK3"/>
<dbReference type="InterPro" id="IPR003599">
    <property type="entry name" value="Ig_sub"/>
</dbReference>
<dbReference type="InterPro" id="IPR036179">
    <property type="entry name" value="Ig-like_dom_sf"/>
</dbReference>
<name>A0A8D0KTK3_STROC</name>
<dbReference type="SMART" id="SM00409">
    <property type="entry name" value="IG"/>
    <property type="match status" value="2"/>
</dbReference>
<proteinExistence type="predicted"/>
<protein>
    <recommendedName>
        <fullName evidence="5">Ig-like domain-containing protein</fullName>
    </recommendedName>
</protein>
<dbReference type="InterPro" id="IPR007110">
    <property type="entry name" value="Ig-like_dom"/>
</dbReference>
<keyword evidence="1" id="KW-0732">Signal</keyword>
<dbReference type="SMART" id="SM00408">
    <property type="entry name" value="IGc2"/>
    <property type="match status" value="2"/>
</dbReference>
<reference evidence="6" key="2">
    <citation type="submission" date="2025-09" db="UniProtKB">
        <authorList>
            <consortium name="Ensembl"/>
        </authorList>
    </citation>
    <scope>IDENTIFICATION</scope>
</reference>
<dbReference type="InterPro" id="IPR003598">
    <property type="entry name" value="Ig_sub2"/>
</dbReference>
<keyword evidence="2" id="KW-0677">Repeat</keyword>
<evidence type="ECO:0000256" key="3">
    <source>
        <dbReference type="ARBA" id="ARBA00023157"/>
    </source>
</evidence>
<organism evidence="6 7">
    <name type="scientific">Strix occidentalis caurina</name>
    <name type="common">northern spotted owl</name>
    <dbReference type="NCBI Taxonomy" id="311401"/>
    <lineage>
        <taxon>Eukaryota</taxon>
        <taxon>Metazoa</taxon>
        <taxon>Chordata</taxon>
        <taxon>Craniata</taxon>
        <taxon>Vertebrata</taxon>
        <taxon>Euteleostomi</taxon>
        <taxon>Archelosauria</taxon>
        <taxon>Archosauria</taxon>
        <taxon>Dinosauria</taxon>
        <taxon>Saurischia</taxon>
        <taxon>Theropoda</taxon>
        <taxon>Coelurosauria</taxon>
        <taxon>Aves</taxon>
        <taxon>Neognathae</taxon>
        <taxon>Neoaves</taxon>
        <taxon>Telluraves</taxon>
        <taxon>Strigiformes</taxon>
        <taxon>Strigidae</taxon>
        <taxon>Strix</taxon>
    </lineage>
</organism>
<dbReference type="FunFam" id="2.60.40.10:FF:000032">
    <property type="entry name" value="palladin isoform X1"/>
    <property type="match status" value="1"/>
</dbReference>
<dbReference type="InterPro" id="IPR013783">
    <property type="entry name" value="Ig-like_fold"/>
</dbReference>
<evidence type="ECO:0000313" key="7">
    <source>
        <dbReference type="Proteomes" id="UP000694551"/>
    </source>
</evidence>
<feature type="domain" description="Ig-like" evidence="5">
    <location>
        <begin position="92"/>
        <end position="172"/>
    </location>
</feature>
<dbReference type="Gene3D" id="2.60.40.10">
    <property type="entry name" value="Immunoglobulins"/>
    <property type="match status" value="2"/>
</dbReference>
<dbReference type="Proteomes" id="UP000694551">
    <property type="component" value="Unplaced"/>
</dbReference>
<accession>A0A8D0KTK3</accession>
<keyword evidence="7" id="KW-1185">Reference proteome</keyword>
<dbReference type="PANTHER" id="PTHR12231">
    <property type="entry name" value="CTX-RELATED TYPE I TRANSMEMBRANE PROTEIN"/>
    <property type="match status" value="1"/>
</dbReference>
<dbReference type="Pfam" id="PF07679">
    <property type="entry name" value="I-set"/>
    <property type="match status" value="2"/>
</dbReference>
<sequence>MEGVPEAEVTWFKNKVKLSSAHHLHDGLLLIANVSLSDQGLYSCKAANLRGEVTESSQLLVLEPPQPLPYLEDLTAVLSSAGTSTHSVLTSPSGTKMTVSPGSSALIGCAVDGHPIPNITWLYSGEPLSLQHHLLAAGRILQILNVSDAPDGEFSCLAQNEAGSLTQKTSLAIQGNFPASVQLPCEALAMTFPLHLPPSCPQAVEHPELLDRCLRRALEGQPVDRLHSYMRKLWLPVPARGLRACPHQQAHAGASLLLEAAASELAALQHHSL</sequence>
<dbReference type="SUPFAM" id="SSF48726">
    <property type="entry name" value="Immunoglobulin"/>
    <property type="match status" value="2"/>
</dbReference>